<name>A0A6L2LC03_TANCI</name>
<gene>
    <name evidence="1" type="ORF">Tci_031186</name>
</gene>
<dbReference type="AlphaFoldDB" id="A0A6L2LC03"/>
<protein>
    <submittedName>
        <fullName evidence="1">Uncharacterized protein</fullName>
    </submittedName>
</protein>
<dbReference type="EMBL" id="BKCJ010004131">
    <property type="protein sequence ID" value="GEU59208.1"/>
    <property type="molecule type" value="Genomic_DNA"/>
</dbReference>
<comment type="caution">
    <text evidence="1">The sequence shown here is derived from an EMBL/GenBank/DDBJ whole genome shotgun (WGS) entry which is preliminary data.</text>
</comment>
<reference evidence="1" key="1">
    <citation type="journal article" date="2019" name="Sci. Rep.">
        <title>Draft genome of Tanacetum cinerariifolium, the natural source of mosquito coil.</title>
        <authorList>
            <person name="Yamashiro T."/>
            <person name="Shiraishi A."/>
            <person name="Satake H."/>
            <person name="Nakayama K."/>
        </authorList>
    </citation>
    <scope>NUCLEOTIDE SEQUENCE</scope>
</reference>
<evidence type="ECO:0000313" key="1">
    <source>
        <dbReference type="EMBL" id="GEU59208.1"/>
    </source>
</evidence>
<accession>A0A6L2LC03</accession>
<sequence length="132" mass="14550">MEMTRMVVRWDEDGCDEGVVRRAGCGAAKVAGIRLVTAPKSRSGRRSVAWSWWLWRDDGDGGDVGEEMMTMRLHGVKMEMTRMVVRWDEDGCDEGVVRRVGCGAAKVAGIRLVTAPKSGSGRRCVCWLGFGL</sequence>
<organism evidence="1">
    <name type="scientific">Tanacetum cinerariifolium</name>
    <name type="common">Dalmatian daisy</name>
    <name type="synonym">Chrysanthemum cinerariifolium</name>
    <dbReference type="NCBI Taxonomy" id="118510"/>
    <lineage>
        <taxon>Eukaryota</taxon>
        <taxon>Viridiplantae</taxon>
        <taxon>Streptophyta</taxon>
        <taxon>Embryophyta</taxon>
        <taxon>Tracheophyta</taxon>
        <taxon>Spermatophyta</taxon>
        <taxon>Magnoliopsida</taxon>
        <taxon>eudicotyledons</taxon>
        <taxon>Gunneridae</taxon>
        <taxon>Pentapetalae</taxon>
        <taxon>asterids</taxon>
        <taxon>campanulids</taxon>
        <taxon>Asterales</taxon>
        <taxon>Asteraceae</taxon>
        <taxon>Asteroideae</taxon>
        <taxon>Anthemideae</taxon>
        <taxon>Anthemidinae</taxon>
        <taxon>Tanacetum</taxon>
    </lineage>
</organism>
<proteinExistence type="predicted"/>